<accession>A0ABQ4T938</accession>
<proteinExistence type="inferred from homology"/>
<gene>
    <name evidence="11" type="primary">rhlE_1</name>
    <name evidence="11" type="ORF">LKMONMHP_1818</name>
</gene>
<sequence>MTARFSAFQPETRTGPSLQRACIFDRPITRAVPRKLTGLIPSRTRDAGGRTSLPERYDLTQFSDFGLAEPVLKALAEAGYVTPTPIQAQAIAPAMEGRDLCGIAQTGTGKTAAFALPILHRLAQDKRRAPRRGCRALVLSPTRELANQIADSFSDYGKHLALTNTVVFGGVTIGRQERAVAPGVDILVATPGRLIDLVDRRALTLEGVEILVLDEADQMLDLGFIHALKRIVKMLPAQRQSLFFSATMPRNIADLAGQYLRDPVQVAVTPVATTAERVEQQVIFCHTGAKQALLGHILRDPSIDRVLVFTRTKHGADRVVRGLDKVGIAGAAIHGNKSQPQRERALAAFRDGSCRVLVATDIAARGIDVEGVTHVVNYDLPNVPESYVHRIGRTARAGAAGLAISFCNDEEKAYLRDIERITRQKVPVAGFPEGFVPPTRQEAQENAAEEARRPPRQPQGRPGQRQGRPGGRPAQHQGQRPAQSAGQHQGRPGQGRDGEARGGRPGRPQGLPGGQGRPERTERNGAPRDQRAEPRGENRGAGRPERRGPRPGGNRPGQGGEGRAIGWLERAPRS</sequence>
<dbReference type="PROSITE" id="PS51194">
    <property type="entry name" value="HELICASE_CTER"/>
    <property type="match status" value="1"/>
</dbReference>
<feature type="domain" description="Helicase C-terminal" evidence="9">
    <location>
        <begin position="277"/>
        <end position="443"/>
    </location>
</feature>
<keyword evidence="1" id="KW-0547">Nucleotide-binding</keyword>
<comment type="caution">
    <text evidence="11">The sequence shown here is derived from an EMBL/GenBank/DDBJ whole genome shotgun (WGS) entry which is preliminary data.</text>
</comment>
<dbReference type="PANTHER" id="PTHR47959:SF13">
    <property type="entry name" value="ATP-DEPENDENT RNA HELICASE RHLE"/>
    <property type="match status" value="1"/>
</dbReference>
<dbReference type="InterPro" id="IPR027417">
    <property type="entry name" value="P-loop_NTPase"/>
</dbReference>
<organism evidence="11 12">
    <name type="scientific">Methylobacterium organophilum</name>
    <dbReference type="NCBI Taxonomy" id="410"/>
    <lineage>
        <taxon>Bacteria</taxon>
        <taxon>Pseudomonadati</taxon>
        <taxon>Pseudomonadota</taxon>
        <taxon>Alphaproteobacteria</taxon>
        <taxon>Hyphomicrobiales</taxon>
        <taxon>Methylobacteriaceae</taxon>
        <taxon>Methylobacterium</taxon>
    </lineage>
</organism>
<evidence type="ECO:0000259" key="10">
    <source>
        <dbReference type="PROSITE" id="PS51195"/>
    </source>
</evidence>
<keyword evidence="4" id="KW-0067">ATP-binding</keyword>
<dbReference type="SUPFAM" id="SSF52540">
    <property type="entry name" value="P-loop containing nucleoside triphosphate hydrolases"/>
    <property type="match status" value="1"/>
</dbReference>
<evidence type="ECO:0000256" key="1">
    <source>
        <dbReference type="ARBA" id="ARBA00022741"/>
    </source>
</evidence>
<evidence type="ECO:0000313" key="12">
    <source>
        <dbReference type="Proteomes" id="UP001055156"/>
    </source>
</evidence>
<dbReference type="SMART" id="SM00487">
    <property type="entry name" value="DEXDc"/>
    <property type="match status" value="1"/>
</dbReference>
<dbReference type="SMART" id="SM00490">
    <property type="entry name" value="HELICc"/>
    <property type="match status" value="1"/>
</dbReference>
<keyword evidence="2" id="KW-0378">Hydrolase</keyword>
<evidence type="ECO:0000256" key="2">
    <source>
        <dbReference type="ARBA" id="ARBA00022801"/>
    </source>
</evidence>
<dbReference type="GO" id="GO:0004386">
    <property type="term" value="F:helicase activity"/>
    <property type="evidence" value="ECO:0007669"/>
    <property type="project" value="UniProtKB-KW"/>
</dbReference>
<dbReference type="InterPro" id="IPR001650">
    <property type="entry name" value="Helicase_C-like"/>
</dbReference>
<feature type="compositionally biased region" description="Basic and acidic residues" evidence="7">
    <location>
        <begin position="517"/>
        <end position="548"/>
    </location>
</feature>
<dbReference type="Pfam" id="PF00271">
    <property type="entry name" value="Helicase_C"/>
    <property type="match status" value="1"/>
</dbReference>
<feature type="domain" description="DEAD-box RNA helicase Q" evidence="10">
    <location>
        <begin position="60"/>
        <end position="88"/>
    </location>
</feature>
<evidence type="ECO:0000256" key="6">
    <source>
        <dbReference type="PROSITE-ProRule" id="PRU00552"/>
    </source>
</evidence>
<evidence type="ECO:0000256" key="5">
    <source>
        <dbReference type="ARBA" id="ARBA00038437"/>
    </source>
</evidence>
<evidence type="ECO:0000259" key="9">
    <source>
        <dbReference type="PROSITE" id="PS51194"/>
    </source>
</evidence>
<dbReference type="PROSITE" id="PS51195">
    <property type="entry name" value="Q_MOTIF"/>
    <property type="match status" value="1"/>
</dbReference>
<dbReference type="PROSITE" id="PS51192">
    <property type="entry name" value="HELICASE_ATP_BIND_1"/>
    <property type="match status" value="1"/>
</dbReference>
<evidence type="ECO:0000256" key="4">
    <source>
        <dbReference type="ARBA" id="ARBA00022840"/>
    </source>
</evidence>
<dbReference type="Gene3D" id="3.40.50.300">
    <property type="entry name" value="P-loop containing nucleotide triphosphate hydrolases"/>
    <property type="match status" value="2"/>
</dbReference>
<dbReference type="InterPro" id="IPR014014">
    <property type="entry name" value="RNA_helicase_DEAD_Q_motif"/>
</dbReference>
<dbReference type="Proteomes" id="UP001055156">
    <property type="component" value="Unassembled WGS sequence"/>
</dbReference>
<dbReference type="CDD" id="cd00268">
    <property type="entry name" value="DEADc"/>
    <property type="match status" value="1"/>
</dbReference>
<protein>
    <submittedName>
        <fullName evidence="11">ATP-dependent RNA helicase RhlE</fullName>
    </submittedName>
</protein>
<feature type="region of interest" description="Disordered" evidence="7">
    <location>
        <begin position="429"/>
        <end position="574"/>
    </location>
</feature>
<feature type="compositionally biased region" description="Gly residues" evidence="7">
    <location>
        <begin position="550"/>
        <end position="563"/>
    </location>
</feature>
<evidence type="ECO:0000256" key="7">
    <source>
        <dbReference type="SAM" id="MobiDB-lite"/>
    </source>
</evidence>
<dbReference type="InterPro" id="IPR044742">
    <property type="entry name" value="DEAD/DEAH_RhlB"/>
</dbReference>
<feature type="compositionally biased region" description="Low complexity" evidence="7">
    <location>
        <begin position="458"/>
        <end position="481"/>
    </location>
</feature>
<evidence type="ECO:0000256" key="3">
    <source>
        <dbReference type="ARBA" id="ARBA00022806"/>
    </source>
</evidence>
<feature type="domain" description="Helicase ATP-binding" evidence="8">
    <location>
        <begin position="91"/>
        <end position="266"/>
    </location>
</feature>
<comment type="similarity">
    <text evidence="5">Belongs to the DEAD box helicase family.</text>
</comment>
<dbReference type="InterPro" id="IPR014001">
    <property type="entry name" value="Helicase_ATP-bd"/>
</dbReference>
<dbReference type="InterPro" id="IPR011545">
    <property type="entry name" value="DEAD/DEAH_box_helicase_dom"/>
</dbReference>
<keyword evidence="3 11" id="KW-0347">Helicase</keyword>
<dbReference type="CDD" id="cd18787">
    <property type="entry name" value="SF2_C_DEAD"/>
    <property type="match status" value="1"/>
</dbReference>
<dbReference type="PANTHER" id="PTHR47959">
    <property type="entry name" value="ATP-DEPENDENT RNA HELICASE RHLE-RELATED"/>
    <property type="match status" value="1"/>
</dbReference>
<reference evidence="11" key="2">
    <citation type="submission" date="2021-08" db="EMBL/GenBank/DDBJ databases">
        <authorList>
            <person name="Tani A."/>
            <person name="Ola A."/>
            <person name="Ogura Y."/>
            <person name="Katsura K."/>
            <person name="Hayashi T."/>
        </authorList>
    </citation>
    <scope>NUCLEOTIDE SEQUENCE</scope>
    <source>
        <strain evidence="11">NBRC 15689</strain>
    </source>
</reference>
<evidence type="ECO:0000313" key="11">
    <source>
        <dbReference type="EMBL" id="GJE26964.1"/>
    </source>
</evidence>
<name>A0ABQ4T938_METOR</name>
<dbReference type="EMBL" id="BPQV01000004">
    <property type="protein sequence ID" value="GJE26964.1"/>
    <property type="molecule type" value="Genomic_DNA"/>
</dbReference>
<evidence type="ECO:0000259" key="8">
    <source>
        <dbReference type="PROSITE" id="PS51192"/>
    </source>
</evidence>
<feature type="short sequence motif" description="Q motif" evidence="6">
    <location>
        <begin position="60"/>
        <end position="88"/>
    </location>
</feature>
<keyword evidence="12" id="KW-1185">Reference proteome</keyword>
<dbReference type="InterPro" id="IPR050079">
    <property type="entry name" value="DEAD_box_RNA_helicase"/>
</dbReference>
<reference evidence="11" key="1">
    <citation type="journal article" date="2021" name="Front. Microbiol.">
        <title>Comprehensive Comparative Genomics and Phenotyping of Methylobacterium Species.</title>
        <authorList>
            <person name="Alessa O."/>
            <person name="Ogura Y."/>
            <person name="Fujitani Y."/>
            <person name="Takami H."/>
            <person name="Hayashi T."/>
            <person name="Sahin N."/>
            <person name="Tani A."/>
        </authorList>
    </citation>
    <scope>NUCLEOTIDE SEQUENCE</scope>
    <source>
        <strain evidence="11">NBRC 15689</strain>
    </source>
</reference>
<dbReference type="Pfam" id="PF00270">
    <property type="entry name" value="DEAD"/>
    <property type="match status" value="1"/>
</dbReference>